<accession>A0A9D5P7I1</accession>
<gene>
    <name evidence="2" type="ORF">E7101_06020</name>
</gene>
<dbReference type="Proteomes" id="UP000806522">
    <property type="component" value="Unassembled WGS sequence"/>
</dbReference>
<dbReference type="SUPFAM" id="SSF81296">
    <property type="entry name" value="E set domains"/>
    <property type="match status" value="1"/>
</dbReference>
<evidence type="ECO:0000256" key="1">
    <source>
        <dbReference type="SAM" id="SignalP"/>
    </source>
</evidence>
<protein>
    <recommendedName>
        <fullName evidence="4">IPT/TIG domain-containing protein</fullName>
    </recommendedName>
</protein>
<organism evidence="2 3">
    <name type="scientific">Xylanibacter ruminicola</name>
    <name type="common">Prevotella ruminicola</name>
    <dbReference type="NCBI Taxonomy" id="839"/>
    <lineage>
        <taxon>Bacteria</taxon>
        <taxon>Pseudomonadati</taxon>
        <taxon>Bacteroidota</taxon>
        <taxon>Bacteroidia</taxon>
        <taxon>Bacteroidales</taxon>
        <taxon>Prevotellaceae</taxon>
        <taxon>Xylanibacter</taxon>
    </lineage>
</organism>
<comment type="caution">
    <text evidence="2">The sequence shown here is derived from an EMBL/GenBank/DDBJ whole genome shotgun (WGS) entry which is preliminary data.</text>
</comment>
<feature type="chain" id="PRO_5038433107" description="IPT/TIG domain-containing protein" evidence="1">
    <location>
        <begin position="19"/>
        <end position="329"/>
    </location>
</feature>
<keyword evidence="1" id="KW-0732">Signal</keyword>
<dbReference type="InterPro" id="IPR014756">
    <property type="entry name" value="Ig_E-set"/>
</dbReference>
<dbReference type="PROSITE" id="PS51257">
    <property type="entry name" value="PROKAR_LIPOPROTEIN"/>
    <property type="match status" value="1"/>
</dbReference>
<evidence type="ECO:0000313" key="2">
    <source>
        <dbReference type="EMBL" id="MBE6270491.1"/>
    </source>
</evidence>
<dbReference type="AlphaFoldDB" id="A0A9D5P7I1"/>
<proteinExistence type="predicted"/>
<evidence type="ECO:0008006" key="4">
    <source>
        <dbReference type="Google" id="ProtNLM"/>
    </source>
</evidence>
<dbReference type="EMBL" id="SUYC01000005">
    <property type="protein sequence ID" value="MBE6270491.1"/>
    <property type="molecule type" value="Genomic_DNA"/>
</dbReference>
<feature type="signal peptide" evidence="1">
    <location>
        <begin position="1"/>
        <end position="18"/>
    </location>
</feature>
<name>A0A9D5P7I1_XYLRU</name>
<sequence>MKKNSFKMMLLAVACGFAACSNDTDSNVESLSIAAFYPTIVMDGTPVTITGTGLSEVTAVEFPGGLQAKSVQIADGSRIIAVAPAGVSAEPGALVVTNGSATAQSRQTISKAQPVLRYFNPSEVAKTYNDLQIEGNDLMFVKRVEIGSGSTSLSIKAIDFKRKSNSNITITMPADAPLGSRQPISVEFENGELMALGSIDIEQGEAPSGKPVEQEIDLYNGGDVDMGGWSAAITGIGADAFADAQVGDRIRVYIKNQVEGWQQGSFKKGSDWSGLTDELGVVGLSTDDFDKGYYEMTIDDVTLPLLQSYGLIISGCNYTAVRVVLILVR</sequence>
<evidence type="ECO:0000313" key="3">
    <source>
        <dbReference type="Proteomes" id="UP000806522"/>
    </source>
</evidence>
<reference evidence="2" key="1">
    <citation type="submission" date="2019-04" db="EMBL/GenBank/DDBJ databases">
        <title>Evolution of Biomass-Degrading Anaerobic Consortia Revealed by Metagenomics.</title>
        <authorList>
            <person name="Peng X."/>
        </authorList>
    </citation>
    <scope>NUCLEOTIDE SEQUENCE</scope>
    <source>
        <strain evidence="2">SIG140</strain>
    </source>
</reference>
<dbReference type="InterPro" id="IPR013783">
    <property type="entry name" value="Ig-like_fold"/>
</dbReference>
<dbReference type="Gene3D" id="2.60.40.10">
    <property type="entry name" value="Immunoglobulins"/>
    <property type="match status" value="1"/>
</dbReference>